<dbReference type="AlphaFoldDB" id="A0A1Q3E0W1"/>
<evidence type="ECO:0000259" key="3">
    <source>
        <dbReference type="Pfam" id="PF08549"/>
    </source>
</evidence>
<feature type="region of interest" description="Disordered" evidence="2">
    <location>
        <begin position="674"/>
        <end position="724"/>
    </location>
</feature>
<feature type="compositionally biased region" description="Pro residues" evidence="2">
    <location>
        <begin position="534"/>
        <end position="574"/>
    </location>
</feature>
<feature type="compositionally biased region" description="Low complexity" evidence="2">
    <location>
        <begin position="687"/>
        <end position="697"/>
    </location>
</feature>
<organism evidence="4 5">
    <name type="scientific">Lentinula edodes</name>
    <name type="common">Shiitake mushroom</name>
    <name type="synonym">Lentinus edodes</name>
    <dbReference type="NCBI Taxonomy" id="5353"/>
    <lineage>
        <taxon>Eukaryota</taxon>
        <taxon>Fungi</taxon>
        <taxon>Dikarya</taxon>
        <taxon>Basidiomycota</taxon>
        <taxon>Agaricomycotina</taxon>
        <taxon>Agaricomycetes</taxon>
        <taxon>Agaricomycetidae</taxon>
        <taxon>Agaricales</taxon>
        <taxon>Marasmiineae</taxon>
        <taxon>Omphalotaceae</taxon>
        <taxon>Lentinula</taxon>
    </lineage>
</organism>
<dbReference type="GO" id="GO:0006338">
    <property type="term" value="P:chromatin remodeling"/>
    <property type="evidence" value="ECO:0007669"/>
    <property type="project" value="InterPro"/>
</dbReference>
<accession>A0A1Q3E0W1</accession>
<proteinExistence type="predicted"/>
<feature type="compositionally biased region" description="Acidic residues" evidence="2">
    <location>
        <begin position="586"/>
        <end position="596"/>
    </location>
</feature>
<sequence length="751" mass="81194">MGTNGYRVYYFNGFYFLYYCHVDSHPRGLGVEFSNEIPSDPDEYQIYVATKKAELQSLLTHHDLFNLGDTQIWEDKEDPEKGPIDQLFVMKNPPKLTTAGRWVHYIYEIDLEHHIFCMNGEPLFDTRNMPYGDEFLLYLGTDLYDRICFSKTTPERHRFKLPPPATVDCDILDTQDTPGITALSRLGQLLHENTLRHKLFTKNATYHKAASRNTSKNTSKLGVIPLEIAHNIAQHLPPYYLRFFATISPAFTLTEIQQLQAEGLVLRYPDVLMNAQVTLEGSVSLLLRAAQQAMTVPFVWSWIDRALDGQTFIVFLPSHTPFPTDGIRWPESENKYSINQGTPKELEVCEAKFGFVPGSGETMAARIRRRYRLVHGGGMGGMGAMPQLWVVHYTRGPNGPPIPPAIANQPARMYPLRQVNEPPMFVAGEKLGQKVFPGQGGMGGGMPSGGAGMGMGMGAGIPSGMPGMQSGIGGGVGGGMPGGITGNMGGNMGMPGGAGAFNQQQAQALIAQQNSNMEMLEARRTHSLGGRAGPLPPGAPVPGAPGMHGPPVPGPHGRGIPPPGVGVPGVPPGRRPVGAPGGQGSPDDDDSGDEIDSISTRTHALMRYKRNHDLMNEVFVKASFGVQPSSKPPTSPYAIFDKKELDEKAARLSTEIAALQARAEEKIRKKVERKNRNSFNGQMIGGTLSPSSLSKSPTPQPQEDLTSSSAETGTAAFMNSSGSILGPTMATGIGGMNTAAFDTVEAESKRL</sequence>
<feature type="coiled-coil region" evidence="1">
    <location>
        <begin position="642"/>
        <end position="669"/>
    </location>
</feature>
<name>A0A1Q3E0W1_LENED</name>
<protein>
    <recommendedName>
        <fullName evidence="3">SWI/SNF and RSC complexes subunit Ssr4 N-terminal domain-containing protein</fullName>
    </recommendedName>
</protein>
<dbReference type="EMBL" id="BDGU01000043">
    <property type="protein sequence ID" value="GAW00885.1"/>
    <property type="molecule type" value="Genomic_DNA"/>
</dbReference>
<feature type="region of interest" description="Disordered" evidence="2">
    <location>
        <begin position="527"/>
        <end position="596"/>
    </location>
</feature>
<dbReference type="InterPro" id="IPR013859">
    <property type="entry name" value="Ssr4_N"/>
</dbReference>
<keyword evidence="1" id="KW-0175">Coiled coil</keyword>
<evidence type="ECO:0000256" key="2">
    <source>
        <dbReference type="SAM" id="MobiDB-lite"/>
    </source>
</evidence>
<feature type="compositionally biased region" description="Polar residues" evidence="2">
    <location>
        <begin position="703"/>
        <end position="723"/>
    </location>
</feature>
<evidence type="ECO:0000256" key="1">
    <source>
        <dbReference type="SAM" id="Coils"/>
    </source>
</evidence>
<dbReference type="Proteomes" id="UP000188533">
    <property type="component" value="Unassembled WGS sequence"/>
</dbReference>
<reference evidence="4 5" key="1">
    <citation type="submission" date="2016-08" db="EMBL/GenBank/DDBJ databases">
        <authorList>
            <consortium name="Lentinula edodes genome sequencing consortium"/>
            <person name="Sakamoto Y."/>
            <person name="Nakade K."/>
            <person name="Sato S."/>
            <person name="Yoshida Y."/>
            <person name="Miyazaki K."/>
            <person name="Natsume S."/>
            <person name="Konno N."/>
        </authorList>
    </citation>
    <scope>NUCLEOTIDE SEQUENCE [LARGE SCALE GENOMIC DNA]</scope>
    <source>
        <strain evidence="4 5">NBRC 111202</strain>
    </source>
</reference>
<comment type="caution">
    <text evidence="4">The sequence shown here is derived from an EMBL/GenBank/DDBJ whole genome shotgun (WGS) entry which is preliminary data.</text>
</comment>
<feature type="domain" description="SWI/SNF and RSC complexes subunit Ssr4 N-terminal" evidence="3">
    <location>
        <begin position="267"/>
        <end position="405"/>
    </location>
</feature>
<reference evidence="4 5" key="2">
    <citation type="submission" date="2017-02" db="EMBL/GenBank/DDBJ databases">
        <title>A genome survey and senescence transcriptome analysis in Lentinula edodes.</title>
        <authorList>
            <person name="Sakamoto Y."/>
            <person name="Nakade K."/>
            <person name="Sato S."/>
            <person name="Yoshida Y."/>
            <person name="Miyazaki K."/>
            <person name="Natsume S."/>
            <person name="Konno N."/>
        </authorList>
    </citation>
    <scope>NUCLEOTIDE SEQUENCE [LARGE SCALE GENOMIC DNA]</scope>
    <source>
        <strain evidence="4 5">NBRC 111202</strain>
    </source>
</reference>
<evidence type="ECO:0000313" key="4">
    <source>
        <dbReference type="EMBL" id="GAW00885.1"/>
    </source>
</evidence>
<gene>
    <name evidence="4" type="ORF">LENED_002442</name>
</gene>
<evidence type="ECO:0000313" key="5">
    <source>
        <dbReference type="Proteomes" id="UP000188533"/>
    </source>
</evidence>
<dbReference type="Pfam" id="PF08549">
    <property type="entry name" value="SWI-SNF_Ssr4_N"/>
    <property type="match status" value="1"/>
</dbReference>
<keyword evidence="5" id="KW-1185">Reference proteome</keyword>